<gene>
    <name evidence="1" type="ORF">NliqN6_0194</name>
</gene>
<comment type="caution">
    <text evidence="1">The sequence shown here is derived from an EMBL/GenBank/DDBJ whole genome shotgun (WGS) entry which is preliminary data.</text>
</comment>
<sequence>MSPVFWNEIRLFDGTLKTCDAQDSSEPPPPSSLKVQAYETFPEVGEKRLADITLNFDKTEDLIFHDEQPQVPIWPAVVDKFMKTYRQTDNRLLDTDGKLYDCGNDHSEVERRQMCRYATILTRITGKRFQSTTRIIDKNKKLNDKYLFSLVNKYTHGLTYVMTDNALTHIVKSSKDEHNFHAVTVDHQNIGPLKEHGVAFKSIKPLSESLKGQVVPFKEIRAKENGKVSREQDIHIIHFHEKSLPIAKSTTMPQSSPTQ</sequence>
<organism evidence="1 2">
    <name type="scientific">Naganishia liquefaciens</name>
    <dbReference type="NCBI Taxonomy" id="104408"/>
    <lineage>
        <taxon>Eukaryota</taxon>
        <taxon>Fungi</taxon>
        <taxon>Dikarya</taxon>
        <taxon>Basidiomycota</taxon>
        <taxon>Agaricomycotina</taxon>
        <taxon>Tremellomycetes</taxon>
        <taxon>Filobasidiales</taxon>
        <taxon>Filobasidiaceae</taxon>
        <taxon>Naganishia</taxon>
    </lineage>
</organism>
<dbReference type="EMBL" id="BLZA01000005">
    <property type="protein sequence ID" value="GHJ83792.1"/>
    <property type="molecule type" value="Genomic_DNA"/>
</dbReference>
<reference evidence="1" key="1">
    <citation type="submission" date="2020-07" db="EMBL/GenBank/DDBJ databases">
        <title>Draft Genome Sequence of a Deep-Sea Yeast, Naganishia (Cryptococcus) liquefaciens strain N6.</title>
        <authorList>
            <person name="Han Y.W."/>
            <person name="Kajitani R."/>
            <person name="Morimoto H."/>
            <person name="Parhat M."/>
            <person name="Tsubouchi H."/>
            <person name="Bakenova O."/>
            <person name="Ogata M."/>
            <person name="Argunhan B."/>
            <person name="Aoki R."/>
            <person name="Kajiwara S."/>
            <person name="Itoh T."/>
            <person name="Iwasaki H."/>
        </authorList>
    </citation>
    <scope>NUCLEOTIDE SEQUENCE</scope>
    <source>
        <strain evidence="1">N6</strain>
    </source>
</reference>
<evidence type="ECO:0000313" key="1">
    <source>
        <dbReference type="EMBL" id="GHJ83792.1"/>
    </source>
</evidence>
<keyword evidence="2" id="KW-1185">Reference proteome</keyword>
<name>A0A8H3TMF4_9TREE</name>
<accession>A0A8H3TMF4</accession>
<proteinExistence type="predicted"/>
<dbReference type="Proteomes" id="UP000620104">
    <property type="component" value="Unassembled WGS sequence"/>
</dbReference>
<dbReference type="AlphaFoldDB" id="A0A8H3TMF4"/>
<evidence type="ECO:0000313" key="2">
    <source>
        <dbReference type="Proteomes" id="UP000620104"/>
    </source>
</evidence>
<protein>
    <submittedName>
        <fullName evidence="1">Uncharacterized protein</fullName>
    </submittedName>
</protein>